<protein>
    <recommendedName>
        <fullName evidence="7">Protein bicaudal D</fullName>
    </recommendedName>
</protein>
<organism evidence="5">
    <name type="scientific">Oikopleura dioica</name>
    <name type="common">Tunicate</name>
    <dbReference type="NCBI Taxonomy" id="34765"/>
    <lineage>
        <taxon>Eukaryota</taxon>
        <taxon>Metazoa</taxon>
        <taxon>Chordata</taxon>
        <taxon>Tunicata</taxon>
        <taxon>Appendicularia</taxon>
        <taxon>Copelata</taxon>
        <taxon>Oikopleuridae</taxon>
        <taxon>Oikopleura</taxon>
    </lineage>
</organism>
<evidence type="ECO:0000256" key="1">
    <source>
        <dbReference type="ARBA" id="ARBA00010061"/>
    </source>
</evidence>
<dbReference type="Proteomes" id="UP000001307">
    <property type="component" value="Unassembled WGS sequence"/>
</dbReference>
<dbReference type="GO" id="GO:0005829">
    <property type="term" value="C:cytosol"/>
    <property type="evidence" value="ECO:0007669"/>
    <property type="project" value="TreeGrafter"/>
</dbReference>
<dbReference type="GO" id="GO:0005794">
    <property type="term" value="C:Golgi apparatus"/>
    <property type="evidence" value="ECO:0007669"/>
    <property type="project" value="TreeGrafter"/>
</dbReference>
<keyword evidence="6" id="KW-1185">Reference proteome</keyword>
<dbReference type="EMBL" id="FN653045">
    <property type="protein sequence ID" value="CBY24346.1"/>
    <property type="molecule type" value="Genomic_DNA"/>
</dbReference>
<proteinExistence type="inferred from homology"/>
<dbReference type="GO" id="GO:0070840">
    <property type="term" value="F:dynein complex binding"/>
    <property type="evidence" value="ECO:0007669"/>
    <property type="project" value="InterPro"/>
</dbReference>
<evidence type="ECO:0000313" key="5">
    <source>
        <dbReference type="EMBL" id="CBY24346.1"/>
    </source>
</evidence>
<feature type="region of interest" description="Disordered" evidence="4">
    <location>
        <begin position="471"/>
        <end position="500"/>
    </location>
</feature>
<sequence>MGEVTEMLKQISFLEREKNEAILGMEQAAEHGLLLLKQKSQLQRDLAQAKELNSKALHENEELRTELDLKNSELEHILESAHDNRRNQMLNSIVNEETLLQGTMLLEDKLQNELKKAKDELSTARQQNHNDRQEVERLSKVNNILNADLERLEAKVDPLVKAQKEAKEAEKRLISDFNEIEEENCQLQRSLVYYKEQQLAVDELQHAIARLEEDSSFWKAKSEEEESIKNVLQSQLEECLTSLEREREEKMALRRELNEINIPSPKRNHLLDPENYMVPDSPEKDGDRQRMNDKIQRVEIEKECLLRELENSSEMDMIRQRAQGELERIKRENSRLSGRVALLEQDQHETRKQQATADHLENRLSDLHKQYSAEKDRADNNDKDVLKARDQLASVSEQIASLYHLLCLSKGTVPERIILRRTVQNCQINGKQQPVEENKIVTTQEKPLKSPSTVESIAETLNEQVRLVKSTINDQMNDSKSSSSSDKENASPDETEADRDSEVIGLKALISSKNERIATLRTVLKANKTTAESALASLRQKYDDEREMVNETMAKLRSELRTLKEDAAVFASLRSVFSARCDEYVLQLDELTRQLKAAEDEKKTLNRLLRMAIEQKLALTQQLDDINFEVETLRTSKR</sequence>
<dbReference type="InterPro" id="IPR018477">
    <property type="entry name" value="BICD"/>
</dbReference>
<reference evidence="5" key="1">
    <citation type="journal article" date="2010" name="Science">
        <title>Plasticity of animal genome architecture unmasked by rapid evolution of a pelagic tunicate.</title>
        <authorList>
            <person name="Denoeud F."/>
            <person name="Henriet S."/>
            <person name="Mungpakdee S."/>
            <person name="Aury J.M."/>
            <person name="Da Silva C."/>
            <person name="Brinkmann H."/>
            <person name="Mikhaleva J."/>
            <person name="Olsen L.C."/>
            <person name="Jubin C."/>
            <person name="Canestro C."/>
            <person name="Bouquet J.M."/>
            <person name="Danks G."/>
            <person name="Poulain J."/>
            <person name="Campsteijn C."/>
            <person name="Adamski M."/>
            <person name="Cross I."/>
            <person name="Yadetie F."/>
            <person name="Muffato M."/>
            <person name="Louis A."/>
            <person name="Butcher S."/>
            <person name="Tsagkogeorga G."/>
            <person name="Konrad A."/>
            <person name="Singh S."/>
            <person name="Jensen M.F."/>
            <person name="Cong E.H."/>
            <person name="Eikeseth-Otteraa H."/>
            <person name="Noel B."/>
            <person name="Anthouard V."/>
            <person name="Porcel B.M."/>
            <person name="Kachouri-Lafond R."/>
            <person name="Nishino A."/>
            <person name="Ugolini M."/>
            <person name="Chourrout P."/>
            <person name="Nishida H."/>
            <person name="Aasland R."/>
            <person name="Huzurbazar S."/>
            <person name="Westhof E."/>
            <person name="Delsuc F."/>
            <person name="Lehrach H."/>
            <person name="Reinhardt R."/>
            <person name="Weissenbach J."/>
            <person name="Roy S.W."/>
            <person name="Artiguenave F."/>
            <person name="Postlethwait J.H."/>
            <person name="Manak J.R."/>
            <person name="Thompson E.M."/>
            <person name="Jaillon O."/>
            <person name="Du Pasquier L."/>
            <person name="Boudinot P."/>
            <person name="Liberles D.A."/>
            <person name="Volff J.N."/>
            <person name="Philippe H."/>
            <person name="Lenhard B."/>
            <person name="Roest Crollius H."/>
            <person name="Wincker P."/>
            <person name="Chourrout D."/>
        </authorList>
    </citation>
    <scope>NUCLEOTIDE SEQUENCE [LARGE SCALE GENOMIC DNA]</scope>
</reference>
<dbReference type="OrthoDB" id="10069295at2759"/>
<dbReference type="Gene3D" id="6.10.250.2470">
    <property type="match status" value="1"/>
</dbReference>
<gene>
    <name evidence="5" type="ORF">GSOID_T00010205001</name>
</gene>
<dbReference type="GO" id="GO:0008093">
    <property type="term" value="F:cytoskeletal anchor activity"/>
    <property type="evidence" value="ECO:0007669"/>
    <property type="project" value="InterPro"/>
</dbReference>
<dbReference type="InParanoid" id="E4XFK0"/>
<feature type="coiled-coil region" evidence="3">
    <location>
        <begin position="528"/>
        <end position="615"/>
    </location>
</feature>
<evidence type="ECO:0000256" key="4">
    <source>
        <dbReference type="SAM" id="MobiDB-lite"/>
    </source>
</evidence>
<keyword evidence="2 3" id="KW-0175">Coiled coil</keyword>
<feature type="region of interest" description="Disordered" evidence="4">
    <location>
        <begin position="264"/>
        <end position="289"/>
    </location>
</feature>
<evidence type="ECO:0000256" key="2">
    <source>
        <dbReference type="ARBA" id="ARBA00023054"/>
    </source>
</evidence>
<dbReference type="GO" id="GO:0072393">
    <property type="term" value="P:microtubule anchoring at microtubule organizing center"/>
    <property type="evidence" value="ECO:0007669"/>
    <property type="project" value="TreeGrafter"/>
</dbReference>
<dbReference type="PANTHER" id="PTHR31233:SF6">
    <property type="entry name" value="PROTEIN BICAUDAL D"/>
    <property type="match status" value="1"/>
</dbReference>
<dbReference type="PANTHER" id="PTHR31233">
    <property type="entry name" value="BICAUDAL D FAMILY MEMBER"/>
    <property type="match status" value="1"/>
</dbReference>
<comment type="similarity">
    <text evidence="1">Belongs to the BicD family.</text>
</comment>
<dbReference type="AlphaFoldDB" id="E4XFK0"/>
<dbReference type="GO" id="GO:0070507">
    <property type="term" value="P:regulation of microtubule cytoskeleton organization"/>
    <property type="evidence" value="ECO:0007669"/>
    <property type="project" value="TreeGrafter"/>
</dbReference>
<evidence type="ECO:0000256" key="3">
    <source>
        <dbReference type="SAM" id="Coils"/>
    </source>
</evidence>
<dbReference type="GO" id="GO:0034452">
    <property type="term" value="F:dynactin binding"/>
    <property type="evidence" value="ECO:0007669"/>
    <property type="project" value="TreeGrafter"/>
</dbReference>
<evidence type="ECO:0008006" key="7">
    <source>
        <dbReference type="Google" id="ProtNLM"/>
    </source>
</evidence>
<dbReference type="FunCoup" id="E4XFK0">
    <property type="interactions" value="15"/>
</dbReference>
<accession>E4XFK0</accession>
<name>E4XFK0_OIKDI</name>
<evidence type="ECO:0000313" key="6">
    <source>
        <dbReference type="Proteomes" id="UP000001307"/>
    </source>
</evidence>
<feature type="coiled-coil region" evidence="3">
    <location>
        <begin position="39"/>
        <end position="260"/>
    </location>
</feature>
<dbReference type="Pfam" id="PF09730">
    <property type="entry name" value="BicD"/>
    <property type="match status" value="2"/>
</dbReference>